<sequence length="96" mass="10996">MKQPLQPRHVLENYHQPQLDFLAAHPAEQRAEYARLFRLKAAGALAARVELDEMLVQLRLGDTVYIHKLDLVADLYRRGMDRHPSSCPTPNADHKA</sequence>
<accession>A0ABS0IEP7</accession>
<evidence type="ECO:0000313" key="2">
    <source>
        <dbReference type="Proteomes" id="UP000597617"/>
    </source>
</evidence>
<evidence type="ECO:0008006" key="3">
    <source>
        <dbReference type="Google" id="ProtNLM"/>
    </source>
</evidence>
<protein>
    <recommendedName>
        <fullName evidence="3">Transcriptional regulator</fullName>
    </recommendedName>
</protein>
<name>A0ABS0IEP7_9BACT</name>
<keyword evidence="2" id="KW-1185">Reference proteome</keyword>
<evidence type="ECO:0000313" key="1">
    <source>
        <dbReference type="EMBL" id="MBF9236812.1"/>
    </source>
</evidence>
<dbReference type="RefSeq" id="WP_196281191.1">
    <property type="nucleotide sequence ID" value="NZ_JADQDQ010000002.1"/>
</dbReference>
<organism evidence="1 2">
    <name type="scientific">Hymenobacter jeongseonensis</name>
    <dbReference type="NCBI Taxonomy" id="2791027"/>
    <lineage>
        <taxon>Bacteria</taxon>
        <taxon>Pseudomonadati</taxon>
        <taxon>Bacteroidota</taxon>
        <taxon>Cytophagia</taxon>
        <taxon>Cytophagales</taxon>
        <taxon>Hymenobacteraceae</taxon>
        <taxon>Hymenobacter</taxon>
    </lineage>
</organism>
<dbReference type="Proteomes" id="UP000597617">
    <property type="component" value="Unassembled WGS sequence"/>
</dbReference>
<reference evidence="1 2" key="1">
    <citation type="submission" date="2020-11" db="EMBL/GenBank/DDBJ databases">
        <authorList>
            <person name="Kim M.K."/>
        </authorList>
    </citation>
    <scope>NUCLEOTIDE SEQUENCE [LARGE SCALE GENOMIC DNA]</scope>
    <source>
        <strain evidence="1 2">BT683</strain>
    </source>
</reference>
<gene>
    <name evidence="1" type="ORF">I2I05_05335</name>
</gene>
<comment type="caution">
    <text evidence="1">The sequence shown here is derived from an EMBL/GenBank/DDBJ whole genome shotgun (WGS) entry which is preliminary data.</text>
</comment>
<proteinExistence type="predicted"/>
<dbReference type="EMBL" id="JADQDQ010000002">
    <property type="protein sequence ID" value="MBF9236812.1"/>
    <property type="molecule type" value="Genomic_DNA"/>
</dbReference>